<dbReference type="Gene3D" id="3.20.20.370">
    <property type="entry name" value="Glycoside hydrolase/deacetylase"/>
    <property type="match status" value="1"/>
</dbReference>
<sequence>MNPSASPPDKRYPAVLRTRLRHSDFAPREQRPRWPGGAQCAVVITVDYDGASNEAGRGWPALGIHSAGRYSARRGVQRYLDLLERRAVPCTFFVPGYDAERFPQSVRDIAAAGHEIGAHGYLHENFLLQPDEEVRRLGLTHRILGDLTGKAPRGWRSPGGQKTAVTLDTLQALGYAYDSSDKDSDMPYLLRMRDGGSMVEIPNNTLSLDDYPWYAVSRTPVSEVQAQWCREFDAIHAAGGFYMLVVHPRASWGSGMPSRAHAVENVIRHIQQHPGARFMELQELADWVASDPSQYDEMAISGAGGTSVL</sequence>
<dbReference type="PANTHER" id="PTHR47561:SF1">
    <property type="entry name" value="POLYSACCHARIDE DEACETYLASE FAMILY PROTEIN (AFU_ORTHOLOGUE AFUA_6G05030)"/>
    <property type="match status" value="1"/>
</dbReference>
<dbReference type="GO" id="GO:0016810">
    <property type="term" value="F:hydrolase activity, acting on carbon-nitrogen (but not peptide) bonds"/>
    <property type="evidence" value="ECO:0007669"/>
    <property type="project" value="InterPro"/>
</dbReference>
<dbReference type="InterPro" id="IPR002509">
    <property type="entry name" value="NODB_dom"/>
</dbReference>
<keyword evidence="3" id="KW-1185">Reference proteome</keyword>
<evidence type="ECO:0000313" key="3">
    <source>
        <dbReference type="Proteomes" id="UP000464787"/>
    </source>
</evidence>
<dbReference type="PANTHER" id="PTHR47561">
    <property type="entry name" value="POLYSACCHARIDE DEACETYLASE FAMILY PROTEIN (AFU_ORTHOLOGUE AFUA_6G05030)"/>
    <property type="match status" value="1"/>
</dbReference>
<dbReference type="KEGG" id="xyk:GT347_13785"/>
<dbReference type="EMBL" id="CP047650">
    <property type="protein sequence ID" value="QHI98963.1"/>
    <property type="molecule type" value="Genomic_DNA"/>
</dbReference>
<dbReference type="Proteomes" id="UP000464787">
    <property type="component" value="Chromosome"/>
</dbReference>
<dbReference type="Pfam" id="PF01522">
    <property type="entry name" value="Polysacc_deac_1"/>
    <property type="match status" value="1"/>
</dbReference>
<protein>
    <submittedName>
        <fullName evidence="2">Polysaccharide deacetylase family protein</fullName>
    </submittedName>
</protein>
<reference evidence="2 3" key="1">
    <citation type="submission" date="2020-01" db="EMBL/GenBank/DDBJ databases">
        <title>Genome sequencing of strain KACC 21265.</title>
        <authorList>
            <person name="Heo J."/>
            <person name="Kim S.-J."/>
            <person name="Kim J.-S."/>
            <person name="Hong S.-B."/>
            <person name="Kwon S.-W."/>
        </authorList>
    </citation>
    <scope>NUCLEOTIDE SEQUENCE [LARGE SCALE GENOMIC DNA]</scope>
    <source>
        <strain evidence="2 3">KACC 21265</strain>
    </source>
</reference>
<proteinExistence type="predicted"/>
<evidence type="ECO:0000313" key="2">
    <source>
        <dbReference type="EMBL" id="QHI98963.1"/>
    </source>
</evidence>
<evidence type="ECO:0000259" key="1">
    <source>
        <dbReference type="PROSITE" id="PS51677"/>
    </source>
</evidence>
<name>A0A857J6U1_9BURK</name>
<organism evidence="2 3">
    <name type="scientific">Xylophilus rhododendri</name>
    <dbReference type="NCBI Taxonomy" id="2697032"/>
    <lineage>
        <taxon>Bacteria</taxon>
        <taxon>Pseudomonadati</taxon>
        <taxon>Pseudomonadota</taxon>
        <taxon>Betaproteobacteria</taxon>
        <taxon>Burkholderiales</taxon>
        <taxon>Xylophilus</taxon>
    </lineage>
</organism>
<dbReference type="PROSITE" id="PS51677">
    <property type="entry name" value="NODB"/>
    <property type="match status" value="1"/>
</dbReference>
<dbReference type="InterPro" id="IPR011330">
    <property type="entry name" value="Glyco_hydro/deAcase_b/a-brl"/>
</dbReference>
<feature type="domain" description="NodB homology" evidence="1">
    <location>
        <begin position="60"/>
        <end position="279"/>
    </location>
</feature>
<gene>
    <name evidence="2" type="ORF">GT347_13785</name>
</gene>
<accession>A0A857J6U1</accession>
<dbReference type="GO" id="GO:0005975">
    <property type="term" value="P:carbohydrate metabolic process"/>
    <property type="evidence" value="ECO:0007669"/>
    <property type="project" value="InterPro"/>
</dbReference>
<dbReference type="SUPFAM" id="SSF88713">
    <property type="entry name" value="Glycoside hydrolase/deacetylase"/>
    <property type="match status" value="1"/>
</dbReference>
<dbReference type="RefSeq" id="WP_160552638.1">
    <property type="nucleotide sequence ID" value="NZ_CP047650.1"/>
</dbReference>
<dbReference type="AlphaFoldDB" id="A0A857J6U1"/>